<dbReference type="EMBL" id="ULHB01000059">
    <property type="protein sequence ID" value="SYW79842.1"/>
    <property type="molecule type" value="Genomic_DNA"/>
</dbReference>
<evidence type="ECO:0000256" key="1">
    <source>
        <dbReference type="SAM" id="MobiDB-lite"/>
    </source>
</evidence>
<dbReference type="OrthoDB" id="3366645at2759"/>
<dbReference type="Proteomes" id="UP000658997">
    <property type="component" value="Unassembled WGS sequence"/>
</dbReference>
<dbReference type="Proteomes" id="UP000179920">
    <property type="component" value="Chromosome IX"/>
</dbReference>
<reference evidence="4" key="3">
    <citation type="submission" date="2018-08" db="EMBL/GenBank/DDBJ databases">
        <authorList>
            <person name="Guldener U."/>
        </authorList>
    </citation>
    <scope>NUCLEOTIDE SEQUENCE</scope>
    <source>
        <strain evidence="4">UB2</strain>
    </source>
</reference>
<evidence type="ECO:0000256" key="2">
    <source>
        <dbReference type="SAM" id="Phobius"/>
    </source>
</evidence>
<evidence type="ECO:0000313" key="5">
    <source>
        <dbReference type="Proteomes" id="UP000179920"/>
    </source>
</evidence>
<keyword evidence="2" id="KW-1133">Transmembrane helix</keyword>
<keyword evidence="2" id="KW-0812">Transmembrane</keyword>
<feature type="region of interest" description="Disordered" evidence="1">
    <location>
        <begin position="15"/>
        <end position="117"/>
    </location>
</feature>
<feature type="compositionally biased region" description="Polar residues" evidence="1">
    <location>
        <begin position="19"/>
        <end position="34"/>
    </location>
</feature>
<protein>
    <submittedName>
        <fullName evidence="3">Uncharacterized protein</fullName>
    </submittedName>
</protein>
<feature type="compositionally biased region" description="Polar residues" evidence="1">
    <location>
        <begin position="55"/>
        <end position="92"/>
    </location>
</feature>
<feature type="region of interest" description="Disordered" evidence="1">
    <location>
        <begin position="146"/>
        <end position="175"/>
    </location>
</feature>
<reference evidence="3" key="2">
    <citation type="submission" date="2016-04" db="EMBL/GenBank/DDBJ databases">
        <authorList>
            <person name="Evans L.H."/>
            <person name="Alamgir A."/>
            <person name="Owens N."/>
            <person name="Weber N.D."/>
            <person name="Virtaneva K."/>
            <person name="Barbian K."/>
            <person name="Babar A."/>
            <person name="Rosenke K."/>
        </authorList>
    </citation>
    <scope>NUCLEOTIDE SEQUENCE</scope>
    <source>
        <strain evidence="3">UB2112</strain>
    </source>
</reference>
<sequence length="382" mass="39905">MAITLQTVLAQKVLPTAPSPDSASPNPGVRSTITKFIPASPDASLDADSATTPTGQSIANESTPSNATSLNRTCAMSSSSQATIDESSTTDGLRSPGIGPLAGRKSMSAGAGSRRGIAHSSRVLGVDKNKEDTFALSQLTNGKVDVSFEGSLNGQPPLSPSRGKGKGRTRDVEDGDKDAVALFDVDLESGQTSAPGTNRSFRAGRLLQLGAQSMPWKKSRATLAQRDLNNATESSSTRPTIASRIAPATDSRNDSLDFCRPHKGLDDENPDYSADAKLDDDDDYRGGLGALDDDREQLLYAGADGEERLGYFAPGDRSFAYNSLQGHAGMGGYGGAVGFEAVTWREGGWMMLSSALVAVLVMVAILISVDVIDWPGDGIGSN</sequence>
<evidence type="ECO:0000313" key="3">
    <source>
        <dbReference type="EMBL" id="SAM82959.1"/>
    </source>
</evidence>
<dbReference type="EMBL" id="LT558125">
    <property type="protein sequence ID" value="SAM82959.1"/>
    <property type="molecule type" value="Genomic_DNA"/>
</dbReference>
<feature type="region of interest" description="Disordered" evidence="1">
    <location>
        <begin position="228"/>
        <end position="255"/>
    </location>
</feature>
<evidence type="ECO:0000313" key="4">
    <source>
        <dbReference type="EMBL" id="SYW79842.1"/>
    </source>
</evidence>
<feature type="transmembrane region" description="Helical" evidence="2">
    <location>
        <begin position="349"/>
        <end position="372"/>
    </location>
</feature>
<keyword evidence="2" id="KW-0472">Membrane</keyword>
<name>A0A1K0H5T7_9BASI</name>
<gene>
    <name evidence="4" type="ORF">UBRO2_03261</name>
    <name evidence="3" type="ORF">UBRO_03502</name>
</gene>
<keyword evidence="6" id="KW-1185">Reference proteome</keyword>
<dbReference type="AlphaFoldDB" id="A0A1K0H5T7"/>
<accession>A0A1K0H5T7</accession>
<evidence type="ECO:0000313" key="6">
    <source>
        <dbReference type="Proteomes" id="UP000658997"/>
    </source>
</evidence>
<reference evidence="5" key="1">
    <citation type="submission" date="2016-04" db="EMBL/GenBank/DDBJ databases">
        <authorList>
            <person name="Guldener U."/>
            <person name="Guldener U."/>
        </authorList>
    </citation>
    <scope>NUCLEOTIDE SEQUENCE [LARGE SCALE GENOMIC DNA]</scope>
    <source>
        <strain evidence="5">UB2112</strain>
    </source>
</reference>
<feature type="compositionally biased region" description="Low complexity" evidence="1">
    <location>
        <begin position="38"/>
        <end position="54"/>
    </location>
</feature>
<proteinExistence type="predicted"/>
<organism evidence="3 5">
    <name type="scientific">Ustilago bromivora</name>
    <dbReference type="NCBI Taxonomy" id="307758"/>
    <lineage>
        <taxon>Eukaryota</taxon>
        <taxon>Fungi</taxon>
        <taxon>Dikarya</taxon>
        <taxon>Basidiomycota</taxon>
        <taxon>Ustilaginomycotina</taxon>
        <taxon>Ustilaginomycetes</taxon>
        <taxon>Ustilaginales</taxon>
        <taxon>Ustilaginaceae</taxon>
        <taxon>Ustilago</taxon>
    </lineage>
</organism>
<feature type="compositionally biased region" description="Polar residues" evidence="1">
    <location>
        <begin position="228"/>
        <end position="240"/>
    </location>
</feature>